<gene>
    <name evidence="5" type="ORF">VXJ25_04165</name>
</gene>
<name>A0ABU7R9A7_9ACTN</name>
<organism evidence="5 6">
    <name type="scientific">Olsenella absiana</name>
    <dbReference type="NCBI Taxonomy" id="3115222"/>
    <lineage>
        <taxon>Bacteria</taxon>
        <taxon>Bacillati</taxon>
        <taxon>Actinomycetota</taxon>
        <taxon>Coriobacteriia</taxon>
        <taxon>Coriobacteriales</taxon>
        <taxon>Atopobiaceae</taxon>
        <taxon>Olsenella</taxon>
    </lineage>
</organism>
<protein>
    <submittedName>
        <fullName evidence="5">TetR/AcrR family transcriptional regulator</fullName>
    </submittedName>
</protein>
<dbReference type="PANTHER" id="PTHR43479:SF7">
    <property type="entry name" value="TETR-FAMILY TRANSCRIPTIONAL REGULATOR"/>
    <property type="match status" value="1"/>
</dbReference>
<dbReference type="PROSITE" id="PS50977">
    <property type="entry name" value="HTH_TETR_2"/>
    <property type="match status" value="1"/>
</dbReference>
<evidence type="ECO:0000256" key="2">
    <source>
        <dbReference type="PROSITE-ProRule" id="PRU00335"/>
    </source>
</evidence>
<dbReference type="PANTHER" id="PTHR43479">
    <property type="entry name" value="ACREF/ENVCD OPERON REPRESSOR-RELATED"/>
    <property type="match status" value="1"/>
</dbReference>
<accession>A0ABU7R9A7</accession>
<dbReference type="InterPro" id="IPR050624">
    <property type="entry name" value="HTH-type_Tx_Regulator"/>
</dbReference>
<evidence type="ECO:0000313" key="6">
    <source>
        <dbReference type="Proteomes" id="UP001332931"/>
    </source>
</evidence>
<proteinExistence type="predicted"/>
<evidence type="ECO:0000256" key="1">
    <source>
        <dbReference type="ARBA" id="ARBA00023125"/>
    </source>
</evidence>
<dbReference type="RefSeq" id="WP_330957955.1">
    <property type="nucleotide sequence ID" value="NZ_JAZGJQ010000003.1"/>
</dbReference>
<evidence type="ECO:0000313" key="5">
    <source>
        <dbReference type="EMBL" id="MEE6147189.1"/>
    </source>
</evidence>
<dbReference type="Pfam" id="PF00440">
    <property type="entry name" value="TetR_N"/>
    <property type="match status" value="1"/>
</dbReference>
<comment type="caution">
    <text evidence="5">The sequence shown here is derived from an EMBL/GenBank/DDBJ whole genome shotgun (WGS) entry which is preliminary data.</text>
</comment>
<dbReference type="SUPFAM" id="SSF46689">
    <property type="entry name" value="Homeodomain-like"/>
    <property type="match status" value="1"/>
</dbReference>
<dbReference type="InterPro" id="IPR009057">
    <property type="entry name" value="Homeodomain-like_sf"/>
</dbReference>
<evidence type="ECO:0000256" key="3">
    <source>
        <dbReference type="SAM" id="MobiDB-lite"/>
    </source>
</evidence>
<feature type="DNA-binding region" description="H-T-H motif" evidence="2">
    <location>
        <begin position="31"/>
        <end position="50"/>
    </location>
</feature>
<keyword evidence="6" id="KW-1185">Reference proteome</keyword>
<feature type="region of interest" description="Disordered" evidence="3">
    <location>
        <begin position="220"/>
        <end position="244"/>
    </location>
</feature>
<dbReference type="Proteomes" id="UP001332931">
    <property type="component" value="Unassembled WGS sequence"/>
</dbReference>
<keyword evidence="1 2" id="KW-0238">DNA-binding</keyword>
<evidence type="ECO:0000259" key="4">
    <source>
        <dbReference type="PROSITE" id="PS50977"/>
    </source>
</evidence>
<sequence length="244" mass="27564">MSEDMRVYKTKRNIERTFLELLAKHPFDKITVQMITKEALVNKGTFYRHYADKYDLAHQVAQNTLDRLAMHVLANTEVAADEAGGHADTNRYMRTLLATFDDVLPDLVLLSNIDLPDVNIRVSMTRVICDGIRPHIKDGRELESLETEAWVIAQLTLAYPEYMEDTEKPLDLFGYIVSVHQASELFLPWLSDGSDMRAAHEAYYDATCMLPSARPSWLANATHAGQAPRPAPARGETTRGETAR</sequence>
<feature type="domain" description="HTH tetR-type" evidence="4">
    <location>
        <begin position="8"/>
        <end position="68"/>
    </location>
</feature>
<dbReference type="Gene3D" id="1.10.357.10">
    <property type="entry name" value="Tetracycline Repressor, domain 2"/>
    <property type="match status" value="1"/>
</dbReference>
<reference evidence="5 6" key="1">
    <citation type="submission" date="2024-01" db="EMBL/GenBank/DDBJ databases">
        <title>Description of Olsenella sp. nov., isolated from pig feces.</title>
        <authorList>
            <person name="Chang Y.-H."/>
        </authorList>
    </citation>
    <scope>NUCLEOTIDE SEQUENCE [LARGE SCALE GENOMIC DNA]</scope>
    <source>
        <strain evidence="5 6">YH-ols2223</strain>
    </source>
</reference>
<dbReference type="InterPro" id="IPR001647">
    <property type="entry name" value="HTH_TetR"/>
</dbReference>
<dbReference type="EMBL" id="JAZGJQ010000003">
    <property type="protein sequence ID" value="MEE6147189.1"/>
    <property type="molecule type" value="Genomic_DNA"/>
</dbReference>